<dbReference type="EMBL" id="MFEH01000003">
    <property type="protein sequence ID" value="OGE73975.1"/>
    <property type="molecule type" value="Genomic_DNA"/>
</dbReference>
<dbReference type="InterPro" id="IPR039564">
    <property type="entry name" value="Peptidase_C39-like"/>
</dbReference>
<evidence type="ECO:0000259" key="1">
    <source>
        <dbReference type="Pfam" id="PF13529"/>
    </source>
</evidence>
<gene>
    <name evidence="2" type="ORF">A2717_00365</name>
</gene>
<proteinExistence type="predicted"/>
<evidence type="ECO:0000313" key="2">
    <source>
        <dbReference type="EMBL" id="OGE73975.1"/>
    </source>
</evidence>
<sequence>MKRLIFIILLGIAAAAGFNYYQNMRGSNVDLPKPKPYTTPNPAIPPPTTLPVEINLKVPFTSQAPHANWEDPYGEFCEEASALMAAFYLQNKSIASANLADQELLKIKAFEEGWFGYYKDTTAKETMTILKEYFGISDSKLELIYRPSSTQMKEFLAEGKIILVPAAGRLLPNPNYRSPGPLYHMIVVKGYTKDDQFITNDPGTRNGADFLFDYNDVLNAMHDWNGGDVMFGDKVIIVVG</sequence>
<reference evidence="2 3" key="1">
    <citation type="journal article" date="2016" name="Nat. Commun.">
        <title>Thousands of microbial genomes shed light on interconnected biogeochemical processes in an aquifer system.</title>
        <authorList>
            <person name="Anantharaman K."/>
            <person name="Brown C.T."/>
            <person name="Hug L.A."/>
            <person name="Sharon I."/>
            <person name="Castelle C.J."/>
            <person name="Probst A.J."/>
            <person name="Thomas B.C."/>
            <person name="Singh A."/>
            <person name="Wilkins M.J."/>
            <person name="Karaoz U."/>
            <person name="Brodie E.L."/>
            <person name="Williams K.H."/>
            <person name="Hubbard S.S."/>
            <person name="Banfield J.F."/>
        </authorList>
    </citation>
    <scope>NUCLEOTIDE SEQUENCE [LARGE SCALE GENOMIC DNA]</scope>
</reference>
<feature type="domain" description="Peptidase C39-like" evidence="1">
    <location>
        <begin position="56"/>
        <end position="202"/>
    </location>
</feature>
<accession>A0A1F5N8K4</accession>
<dbReference type="AlphaFoldDB" id="A0A1F5N8K4"/>
<dbReference type="Pfam" id="PF13529">
    <property type="entry name" value="Peptidase_C39_2"/>
    <property type="match status" value="1"/>
</dbReference>
<dbReference type="STRING" id="1817821.A2717_00365"/>
<dbReference type="Gene3D" id="3.90.70.10">
    <property type="entry name" value="Cysteine proteinases"/>
    <property type="match status" value="1"/>
</dbReference>
<protein>
    <recommendedName>
        <fullName evidence="1">Peptidase C39-like domain-containing protein</fullName>
    </recommendedName>
</protein>
<dbReference type="Proteomes" id="UP000177610">
    <property type="component" value="Unassembled WGS sequence"/>
</dbReference>
<organism evidence="2 3">
    <name type="scientific">Candidatus Doudnabacteria bacterium RIFCSPHIGHO2_01_FULL_41_86</name>
    <dbReference type="NCBI Taxonomy" id="1817821"/>
    <lineage>
        <taxon>Bacteria</taxon>
        <taxon>Candidatus Doudnaibacteriota</taxon>
    </lineage>
</organism>
<evidence type="ECO:0000313" key="3">
    <source>
        <dbReference type="Proteomes" id="UP000177610"/>
    </source>
</evidence>
<name>A0A1F5N8K4_9BACT</name>
<comment type="caution">
    <text evidence="2">The sequence shown here is derived from an EMBL/GenBank/DDBJ whole genome shotgun (WGS) entry which is preliminary data.</text>
</comment>